<keyword evidence="3" id="KW-0694">RNA-binding</keyword>
<evidence type="ECO:0000256" key="6">
    <source>
        <dbReference type="ARBA" id="ARBA00035213"/>
    </source>
</evidence>
<dbReference type="NCBIfam" id="TIGR03625">
    <property type="entry name" value="L3_bact"/>
    <property type="match status" value="1"/>
</dbReference>
<dbReference type="GO" id="GO:0019843">
    <property type="term" value="F:rRNA binding"/>
    <property type="evidence" value="ECO:0007669"/>
    <property type="project" value="UniProtKB-KW"/>
</dbReference>
<dbReference type="Pfam" id="PF00297">
    <property type="entry name" value="Ribosomal_L3"/>
    <property type="match status" value="1"/>
</dbReference>
<evidence type="ECO:0000256" key="7">
    <source>
        <dbReference type="RuleBase" id="RU003905"/>
    </source>
</evidence>
<dbReference type="FunFam" id="2.40.30.10:FF:000065">
    <property type="entry name" value="50S ribosomal protein L3, chloroplastic"/>
    <property type="match status" value="1"/>
</dbReference>
<dbReference type="PROSITE" id="PS00474">
    <property type="entry name" value="RIBOSOMAL_L3"/>
    <property type="match status" value="1"/>
</dbReference>
<dbReference type="EMBL" id="BEGY01000036">
    <property type="protein sequence ID" value="GAX78833.1"/>
    <property type="molecule type" value="Genomic_DNA"/>
</dbReference>
<dbReference type="SUPFAM" id="SSF50447">
    <property type="entry name" value="Translation proteins"/>
    <property type="match status" value="1"/>
</dbReference>
<name>A0A250X6W7_9CHLO</name>
<dbReference type="Gene3D" id="3.30.160.810">
    <property type="match status" value="1"/>
</dbReference>
<dbReference type="GO" id="GO:0003735">
    <property type="term" value="F:structural constituent of ribosome"/>
    <property type="evidence" value="ECO:0007669"/>
    <property type="project" value="InterPro"/>
</dbReference>
<accession>A0A250X6W7</accession>
<gene>
    <name evidence="9" type="ORF">CEUSTIGMA_g6270.t1</name>
</gene>
<organism evidence="9 10">
    <name type="scientific">Chlamydomonas eustigma</name>
    <dbReference type="NCBI Taxonomy" id="1157962"/>
    <lineage>
        <taxon>Eukaryota</taxon>
        <taxon>Viridiplantae</taxon>
        <taxon>Chlorophyta</taxon>
        <taxon>core chlorophytes</taxon>
        <taxon>Chlorophyceae</taxon>
        <taxon>CS clade</taxon>
        <taxon>Chlamydomonadales</taxon>
        <taxon>Chlamydomonadaceae</taxon>
        <taxon>Chlamydomonas</taxon>
    </lineage>
</organism>
<evidence type="ECO:0000313" key="10">
    <source>
        <dbReference type="Proteomes" id="UP000232323"/>
    </source>
</evidence>
<dbReference type="AlphaFoldDB" id="A0A250X6W7"/>
<keyword evidence="5 7" id="KW-0687">Ribonucleoprotein</keyword>
<evidence type="ECO:0000256" key="8">
    <source>
        <dbReference type="SAM" id="MobiDB-lite"/>
    </source>
</evidence>
<evidence type="ECO:0000256" key="2">
    <source>
        <dbReference type="ARBA" id="ARBA00022730"/>
    </source>
</evidence>
<feature type="region of interest" description="Disordered" evidence="8">
    <location>
        <begin position="177"/>
        <end position="198"/>
    </location>
</feature>
<comment type="similarity">
    <text evidence="1 7">Belongs to the universal ribosomal protein uL3 family.</text>
</comment>
<sequence length="259" mass="27693">MLQKLGLRSTGTFCSGAAPLRRVAMIKSSRGALRVEARSYAAGVGLFATKAGMMSFFTADGLCVPATVVALEAGNVVTMVKTDETDGYNAVQTGYKIVAERKVKKPELGHLKKAGCEPMKHLREWKLKDKKTVSSFTPGQKLEVTEMFKEGDFIDIAGITIGKGFQGTVKRWGHKRGAMTHGSKSHREHGSIGASTTPGRVFPGLKMAGHMGAERRTAKHNQILKIDAARKAIVVKGSLPGKTGTVLELSPAKLVGTNC</sequence>
<keyword evidence="2" id="KW-0699">rRNA-binding</keyword>
<evidence type="ECO:0000256" key="4">
    <source>
        <dbReference type="ARBA" id="ARBA00022980"/>
    </source>
</evidence>
<protein>
    <recommendedName>
        <fullName evidence="6">Large ribosomal subunit protein uL3c</fullName>
    </recommendedName>
</protein>
<evidence type="ECO:0000313" key="9">
    <source>
        <dbReference type="EMBL" id="GAX78833.1"/>
    </source>
</evidence>
<dbReference type="HAMAP" id="MF_01325_B">
    <property type="entry name" value="Ribosomal_uL3_B"/>
    <property type="match status" value="1"/>
</dbReference>
<dbReference type="FunFam" id="3.30.160.810:FF:000001">
    <property type="entry name" value="50S ribosomal protein L3"/>
    <property type="match status" value="1"/>
</dbReference>
<dbReference type="Gene3D" id="2.40.30.10">
    <property type="entry name" value="Translation factors"/>
    <property type="match status" value="1"/>
</dbReference>
<dbReference type="GO" id="GO:0006412">
    <property type="term" value="P:translation"/>
    <property type="evidence" value="ECO:0007669"/>
    <property type="project" value="InterPro"/>
</dbReference>
<comment type="caution">
    <text evidence="9">The sequence shown here is derived from an EMBL/GenBank/DDBJ whole genome shotgun (WGS) entry which is preliminary data.</text>
</comment>
<evidence type="ECO:0000256" key="5">
    <source>
        <dbReference type="ARBA" id="ARBA00023274"/>
    </source>
</evidence>
<evidence type="ECO:0000256" key="1">
    <source>
        <dbReference type="ARBA" id="ARBA00006540"/>
    </source>
</evidence>
<feature type="compositionally biased region" description="Basic residues" evidence="8">
    <location>
        <begin position="177"/>
        <end position="187"/>
    </location>
</feature>
<keyword evidence="4 7" id="KW-0689">Ribosomal protein</keyword>
<keyword evidence="10" id="KW-1185">Reference proteome</keyword>
<dbReference type="PANTHER" id="PTHR11229">
    <property type="entry name" value="50S RIBOSOMAL PROTEIN L3"/>
    <property type="match status" value="1"/>
</dbReference>
<dbReference type="InterPro" id="IPR009000">
    <property type="entry name" value="Transl_B-barrel_sf"/>
</dbReference>
<dbReference type="GO" id="GO:1990904">
    <property type="term" value="C:ribonucleoprotein complex"/>
    <property type="evidence" value="ECO:0007669"/>
    <property type="project" value="UniProtKB-KW"/>
</dbReference>
<dbReference type="InterPro" id="IPR019927">
    <property type="entry name" value="Ribosomal_uL3_bac/org-type"/>
</dbReference>
<dbReference type="PANTHER" id="PTHR11229:SF16">
    <property type="entry name" value="LARGE RIBOSOMAL SUBUNIT PROTEIN UL3C"/>
    <property type="match status" value="1"/>
</dbReference>
<dbReference type="GO" id="GO:0005840">
    <property type="term" value="C:ribosome"/>
    <property type="evidence" value="ECO:0007669"/>
    <property type="project" value="UniProtKB-KW"/>
</dbReference>
<dbReference type="STRING" id="1157962.A0A250X6W7"/>
<reference evidence="9 10" key="1">
    <citation type="submission" date="2017-08" db="EMBL/GenBank/DDBJ databases">
        <title>Acidophilic green algal genome provides insights into adaptation to an acidic environment.</title>
        <authorList>
            <person name="Hirooka S."/>
            <person name="Hirose Y."/>
            <person name="Kanesaki Y."/>
            <person name="Higuchi S."/>
            <person name="Fujiwara T."/>
            <person name="Onuma R."/>
            <person name="Era A."/>
            <person name="Ohbayashi R."/>
            <person name="Uzuka A."/>
            <person name="Nozaki H."/>
            <person name="Yoshikawa H."/>
            <person name="Miyagishima S.Y."/>
        </authorList>
    </citation>
    <scope>NUCLEOTIDE SEQUENCE [LARGE SCALE GENOMIC DNA]</scope>
    <source>
        <strain evidence="9 10">NIES-2499</strain>
    </source>
</reference>
<dbReference type="OrthoDB" id="274683at2759"/>
<evidence type="ECO:0000256" key="3">
    <source>
        <dbReference type="ARBA" id="ARBA00022884"/>
    </source>
</evidence>
<dbReference type="InterPro" id="IPR000597">
    <property type="entry name" value="Ribosomal_uL3"/>
</dbReference>
<dbReference type="InterPro" id="IPR019926">
    <property type="entry name" value="Ribosomal_uL3_CS"/>
</dbReference>
<proteinExistence type="inferred from homology"/>
<dbReference type="Proteomes" id="UP000232323">
    <property type="component" value="Unassembled WGS sequence"/>
</dbReference>